<proteinExistence type="predicted"/>
<evidence type="ECO:0000256" key="1">
    <source>
        <dbReference type="SAM" id="SignalP"/>
    </source>
</evidence>
<evidence type="ECO:0000313" key="3">
    <source>
        <dbReference type="Proteomes" id="UP000428260"/>
    </source>
</evidence>
<feature type="signal peptide" evidence="1">
    <location>
        <begin position="1"/>
        <end position="24"/>
    </location>
</feature>
<dbReference type="EMBL" id="CP046401">
    <property type="protein sequence ID" value="QGY42789.1"/>
    <property type="molecule type" value="Genomic_DNA"/>
</dbReference>
<protein>
    <submittedName>
        <fullName evidence="2">SusD/RagB family nutrient-binding outer membrane lipoprotein</fullName>
    </submittedName>
</protein>
<sequence length="487" mass="55214">MKKIYSKICIVLSLLILFSACDNWLNVDEDPNAITDSPSINEGIYLTGVEAEWTQQAVTFFVWWNGMKDWLLWYAADGTQGYETRFEIATDYGIEIWNAYSGALMHSNALYEKAKENGNNRFQAIGAAISAWHWFNMADYYDQAPLDEALNGAEFPYPNVNTLEEIYAHANALLDEAIQLFNASDPGDLVPTASQDYIFGADYSKWTKLCYSLKARYAMRLTYFPGNTAAGQADLALQYLENGMTSNDDMCAWDHLDNLTYDSYIYEESLYDYSAEGMTPSTYIVNLLNDLNDPRRPIFWTEAEQGGYIGHNSGSSSVSGEKPSRWSMSYCTQSYPDMIMMYSECLFLEAEAYALKGEYTSAQTALNAAVRADMEYHGVSEDDIVAYLAQSELTVPSDVEAAQELVMTQKYIANTFETTESYFDFIRTGYPKLDFTIINQVINTNTFPRRNPYPPDEIEKNPSIAAIGQPDYFKKGVAWDTKSFSWR</sequence>
<dbReference type="AlphaFoldDB" id="A0A6I6JNU3"/>
<dbReference type="SUPFAM" id="SSF48452">
    <property type="entry name" value="TPR-like"/>
    <property type="match status" value="1"/>
</dbReference>
<feature type="chain" id="PRO_5026337686" evidence="1">
    <location>
        <begin position="25"/>
        <end position="487"/>
    </location>
</feature>
<dbReference type="Proteomes" id="UP000428260">
    <property type="component" value="Chromosome"/>
</dbReference>
<organism evidence="2 3">
    <name type="scientific">Maribellus comscasis</name>
    <dbReference type="NCBI Taxonomy" id="2681766"/>
    <lineage>
        <taxon>Bacteria</taxon>
        <taxon>Pseudomonadati</taxon>
        <taxon>Bacteroidota</taxon>
        <taxon>Bacteroidia</taxon>
        <taxon>Marinilabiliales</taxon>
        <taxon>Prolixibacteraceae</taxon>
        <taxon>Maribellus</taxon>
    </lineage>
</organism>
<dbReference type="InterPro" id="IPR041662">
    <property type="entry name" value="SusD-like_2"/>
</dbReference>
<evidence type="ECO:0000313" key="2">
    <source>
        <dbReference type="EMBL" id="QGY42789.1"/>
    </source>
</evidence>
<accession>A0A6I6JNU3</accession>
<keyword evidence="1" id="KW-0732">Signal</keyword>
<reference evidence="2 3" key="1">
    <citation type="submission" date="2019-11" db="EMBL/GenBank/DDBJ databases">
        <authorList>
            <person name="Zheng R.K."/>
            <person name="Sun C.M."/>
        </authorList>
    </citation>
    <scope>NUCLEOTIDE SEQUENCE [LARGE SCALE GENOMIC DNA]</scope>
    <source>
        <strain evidence="2 3">WC007</strain>
    </source>
</reference>
<dbReference type="InterPro" id="IPR011990">
    <property type="entry name" value="TPR-like_helical_dom_sf"/>
</dbReference>
<dbReference type="Gene3D" id="1.25.40.390">
    <property type="match status" value="1"/>
</dbReference>
<keyword evidence="2" id="KW-0449">Lipoprotein</keyword>
<name>A0A6I6JNU3_9BACT</name>
<gene>
    <name evidence="2" type="ORF">GM418_03720</name>
</gene>
<dbReference type="Pfam" id="PF12771">
    <property type="entry name" value="SusD-like_2"/>
    <property type="match status" value="1"/>
</dbReference>
<keyword evidence="3" id="KW-1185">Reference proteome</keyword>
<dbReference type="PROSITE" id="PS51257">
    <property type="entry name" value="PROKAR_LIPOPROTEIN"/>
    <property type="match status" value="1"/>
</dbReference>
<dbReference type="KEGG" id="mcos:GM418_03720"/>
<dbReference type="RefSeq" id="WP_158863274.1">
    <property type="nucleotide sequence ID" value="NZ_CP046401.1"/>
</dbReference>